<reference evidence="2" key="1">
    <citation type="journal article" date="2019" name="Int. J. Syst. Evol. Microbiol.">
        <title>The Global Catalogue of Microorganisms (GCM) 10K type strain sequencing project: providing services to taxonomists for standard genome sequencing and annotation.</title>
        <authorList>
            <consortium name="The Broad Institute Genomics Platform"/>
            <consortium name="The Broad Institute Genome Sequencing Center for Infectious Disease"/>
            <person name="Wu L."/>
            <person name="Ma J."/>
        </authorList>
    </citation>
    <scope>NUCLEOTIDE SEQUENCE [LARGE SCALE GENOMIC DNA]</scope>
    <source>
        <strain evidence="2">KCTC 42730</strain>
    </source>
</reference>
<dbReference type="RefSeq" id="WP_377125363.1">
    <property type="nucleotide sequence ID" value="NZ_JBHRSD010000024.1"/>
</dbReference>
<dbReference type="Pfam" id="PF07445">
    <property type="entry name" value="PriC"/>
    <property type="match status" value="1"/>
</dbReference>
<comment type="caution">
    <text evidence="1">The sequence shown here is derived from an EMBL/GenBank/DDBJ whole genome shotgun (WGS) entry which is preliminary data.</text>
</comment>
<gene>
    <name evidence="1" type="ORF">ACFOEE_13940</name>
</gene>
<name>A0ABV7CLT4_9GAMM</name>
<dbReference type="Gene3D" id="1.20.1270.340">
    <property type="match status" value="1"/>
</dbReference>
<organism evidence="1 2">
    <name type="scientific">Pseudoalteromonas fenneropenaei</name>
    <dbReference type="NCBI Taxonomy" id="1737459"/>
    <lineage>
        <taxon>Bacteria</taxon>
        <taxon>Pseudomonadati</taxon>
        <taxon>Pseudomonadota</taxon>
        <taxon>Gammaproteobacteria</taxon>
        <taxon>Alteromonadales</taxon>
        <taxon>Pseudoalteromonadaceae</taxon>
        <taxon>Pseudoalteromonas</taxon>
    </lineage>
</organism>
<evidence type="ECO:0000313" key="1">
    <source>
        <dbReference type="EMBL" id="MFC3033624.1"/>
    </source>
</evidence>
<sequence length="199" mass="22711">MQKGLVKLEQQVAMLAEKAVEFDKAKWFEKNRFIQNKHGLFDSPLFASKSLLLQDYVDEIALSLKHLPATSQRHAFAFAIEKIGMQVESVVKVLQATPVWAKENRSSPKAKAQVYRKAVAKIMQSSHELYQELSQNHEFERRLQAMITERQSQLDSANSDTARQQLHAEILALHARLGRCRKAISATEDKIVALEKQSR</sequence>
<accession>A0ABV7CLT4</accession>
<dbReference type="InterPro" id="IPR010890">
    <property type="entry name" value="PriC"/>
</dbReference>
<dbReference type="Proteomes" id="UP001595453">
    <property type="component" value="Unassembled WGS sequence"/>
</dbReference>
<keyword evidence="2" id="KW-1185">Reference proteome</keyword>
<proteinExistence type="predicted"/>
<evidence type="ECO:0000313" key="2">
    <source>
        <dbReference type="Proteomes" id="UP001595453"/>
    </source>
</evidence>
<dbReference type="EMBL" id="JBHRSD010000024">
    <property type="protein sequence ID" value="MFC3033624.1"/>
    <property type="molecule type" value="Genomic_DNA"/>
</dbReference>
<protein>
    <submittedName>
        <fullName evidence="1">Primosomal replication protein</fullName>
    </submittedName>
</protein>
<dbReference type="InterPro" id="IPR038338">
    <property type="entry name" value="PriC_sf"/>
</dbReference>